<dbReference type="SMART" id="SM00091">
    <property type="entry name" value="PAS"/>
    <property type="match status" value="2"/>
</dbReference>
<dbReference type="InterPro" id="IPR000014">
    <property type="entry name" value="PAS"/>
</dbReference>
<evidence type="ECO:0000259" key="9">
    <source>
        <dbReference type="PROSITE" id="PS50110"/>
    </source>
</evidence>
<dbReference type="InterPro" id="IPR003594">
    <property type="entry name" value="HATPase_dom"/>
</dbReference>
<dbReference type="SUPFAM" id="SSF55785">
    <property type="entry name" value="PYP-like sensor domain (PAS domain)"/>
    <property type="match status" value="3"/>
</dbReference>
<dbReference type="SMART" id="SM00086">
    <property type="entry name" value="PAC"/>
    <property type="match status" value="2"/>
</dbReference>
<accession>A0A089NZG5</accession>
<dbReference type="InterPro" id="IPR011006">
    <property type="entry name" value="CheY-like_superfamily"/>
</dbReference>
<dbReference type="eggNOG" id="COG2202">
    <property type="taxonomic scope" value="Bacteria"/>
</dbReference>
<evidence type="ECO:0000256" key="7">
    <source>
        <dbReference type="SAM" id="MobiDB-lite"/>
    </source>
</evidence>
<dbReference type="PANTHER" id="PTHR43065">
    <property type="entry name" value="SENSOR HISTIDINE KINASE"/>
    <property type="match status" value="1"/>
</dbReference>
<evidence type="ECO:0000256" key="3">
    <source>
        <dbReference type="ARBA" id="ARBA00022553"/>
    </source>
</evidence>
<dbReference type="KEGG" id="mor:MOC_5057"/>
<organism evidence="12 13">
    <name type="scientific">Methylobacterium oryzae CBMB20</name>
    <dbReference type="NCBI Taxonomy" id="693986"/>
    <lineage>
        <taxon>Bacteria</taxon>
        <taxon>Pseudomonadati</taxon>
        <taxon>Pseudomonadota</taxon>
        <taxon>Alphaproteobacteria</taxon>
        <taxon>Hyphomicrobiales</taxon>
        <taxon>Methylobacteriaceae</taxon>
        <taxon>Methylobacterium</taxon>
    </lineage>
</organism>
<keyword evidence="4" id="KW-0808">Transferase</keyword>
<dbReference type="Pfam" id="PF08448">
    <property type="entry name" value="PAS_4"/>
    <property type="match status" value="2"/>
</dbReference>
<evidence type="ECO:0000313" key="12">
    <source>
        <dbReference type="EMBL" id="AIQ92812.1"/>
    </source>
</evidence>
<dbReference type="InterPro" id="IPR003018">
    <property type="entry name" value="GAF"/>
</dbReference>
<gene>
    <name evidence="12" type="ORF">MOC_5057</name>
</gene>
<dbReference type="InterPro" id="IPR036890">
    <property type="entry name" value="HATPase_C_sf"/>
</dbReference>
<dbReference type="InterPro" id="IPR013656">
    <property type="entry name" value="PAS_4"/>
</dbReference>
<dbReference type="InterPro" id="IPR004358">
    <property type="entry name" value="Sig_transdc_His_kin-like_C"/>
</dbReference>
<feature type="domain" description="Response regulatory" evidence="9">
    <location>
        <begin position="815"/>
        <end position="928"/>
    </location>
</feature>
<evidence type="ECO:0000256" key="4">
    <source>
        <dbReference type="ARBA" id="ARBA00022679"/>
    </source>
</evidence>
<dbReference type="SUPFAM" id="SSF55874">
    <property type="entry name" value="ATPase domain of HSP90 chaperone/DNA topoisomerase II/histidine kinase"/>
    <property type="match status" value="1"/>
</dbReference>
<feature type="domain" description="PAS" evidence="10">
    <location>
        <begin position="303"/>
        <end position="373"/>
    </location>
</feature>
<dbReference type="SMART" id="SM00387">
    <property type="entry name" value="HATPase_c"/>
    <property type="match status" value="1"/>
</dbReference>
<dbReference type="HOGENOM" id="CLU_000445_114_44_5"/>
<evidence type="ECO:0000259" key="10">
    <source>
        <dbReference type="PROSITE" id="PS50112"/>
    </source>
</evidence>
<dbReference type="Gene3D" id="1.10.287.130">
    <property type="match status" value="1"/>
</dbReference>
<dbReference type="EMBL" id="CP003811">
    <property type="protein sequence ID" value="AIQ92812.1"/>
    <property type="molecule type" value="Genomic_DNA"/>
</dbReference>
<keyword evidence="13" id="KW-1185">Reference proteome</keyword>
<feature type="domain" description="PAS" evidence="10">
    <location>
        <begin position="455"/>
        <end position="509"/>
    </location>
</feature>
<dbReference type="PROSITE" id="PS50110">
    <property type="entry name" value="RESPONSE_REGULATORY"/>
    <property type="match status" value="1"/>
</dbReference>
<dbReference type="Pfam" id="PF02518">
    <property type="entry name" value="HATPase_c"/>
    <property type="match status" value="1"/>
</dbReference>
<dbReference type="InterPro" id="IPR005467">
    <property type="entry name" value="His_kinase_dom"/>
</dbReference>
<dbReference type="CDD" id="cd00082">
    <property type="entry name" value="HisKA"/>
    <property type="match status" value="1"/>
</dbReference>
<dbReference type="STRING" id="693986.MOC_5057"/>
<protein>
    <recommendedName>
        <fullName evidence="2">histidine kinase</fullName>
        <ecNumber evidence="2">2.7.13.3</ecNumber>
    </recommendedName>
</protein>
<dbReference type="GO" id="GO:0000155">
    <property type="term" value="F:phosphorelay sensor kinase activity"/>
    <property type="evidence" value="ECO:0007669"/>
    <property type="project" value="InterPro"/>
</dbReference>
<dbReference type="Pfam" id="PF00512">
    <property type="entry name" value="HisKA"/>
    <property type="match status" value="1"/>
</dbReference>
<dbReference type="Pfam" id="PF01590">
    <property type="entry name" value="GAF"/>
    <property type="match status" value="1"/>
</dbReference>
<dbReference type="InterPro" id="IPR001789">
    <property type="entry name" value="Sig_transdc_resp-reg_receiver"/>
</dbReference>
<dbReference type="PROSITE" id="PS50109">
    <property type="entry name" value="HIS_KIN"/>
    <property type="match status" value="1"/>
</dbReference>
<dbReference type="Gene3D" id="3.30.565.10">
    <property type="entry name" value="Histidine kinase-like ATPase, C-terminal domain"/>
    <property type="match status" value="1"/>
</dbReference>
<dbReference type="Gene3D" id="3.30.450.40">
    <property type="match status" value="1"/>
</dbReference>
<dbReference type="SMART" id="SM00388">
    <property type="entry name" value="HisKA"/>
    <property type="match status" value="1"/>
</dbReference>
<dbReference type="InterPro" id="IPR029016">
    <property type="entry name" value="GAF-like_dom_sf"/>
</dbReference>
<evidence type="ECO:0000256" key="2">
    <source>
        <dbReference type="ARBA" id="ARBA00012438"/>
    </source>
</evidence>
<keyword evidence="3 6" id="KW-0597">Phosphoprotein</keyword>
<evidence type="ECO:0000256" key="6">
    <source>
        <dbReference type="PROSITE-ProRule" id="PRU00169"/>
    </source>
</evidence>
<dbReference type="InterPro" id="IPR001610">
    <property type="entry name" value="PAC"/>
</dbReference>
<dbReference type="SUPFAM" id="SSF47384">
    <property type="entry name" value="Homodimeric domain of signal transducing histidine kinase"/>
    <property type="match status" value="1"/>
</dbReference>
<dbReference type="Gene3D" id="3.30.450.20">
    <property type="entry name" value="PAS domain"/>
    <property type="match status" value="3"/>
</dbReference>
<dbReference type="Proteomes" id="UP000029492">
    <property type="component" value="Chromosome"/>
</dbReference>
<sequence>MSQTETISRPSGFEPEHPQRLAALRAYAILDTPPERAFDEIAEMAAQACGTPMAHINFVDADRQWIKAAFGHPARAMPLDFGFCTEAMREDGVLVLPDLAALPDRAANPLVAGEPHLRFYAGVPLVTPDGWAIGTLCVLDRVPRTLTDQQIFILKALARTVMTQLDTRNAEAALRRNEERYRSLFTFIDAGFCLVELTFEDGRAVDYRFLEANPAFERQTGLTDVVGRWMRDIAPDHEQCWFDLYGRVALTGEPVRVEQAAKALDRWYDVHAYRVDGPGRNRVAILFNDITERRRSEIALRAREAELRLVADAMPVLIAFIDRTLTYRFANAAYESWTGCRPSEVVGQTVRMLIGPEAFAMRQAAFERVLAGQEIRREWTWTLPNGETRVADTRYLPRRGADGGVDGFYVFAHDVSERKRIEALLQSRAERLEAQVAAQTRDRDRVWTLSPVLKLVADRDGRVQSANPSWSRALGWSEAETLGRAALDFVAAPERAAAQAALRPLCDESRVEDVELSCLTRAGDRRRVLWTVVPEDGLFYGFGRDITEQRQAEEALRQSQKLEAIGQLTGGVAHDFNNLLTIIRSSMEFLRRPDLAEERRRRYVDAVSDTVDRAAKLTGQLLAFARRQALKPQVFDIGARLRSIADMLDSVTGARIRVIIELPETPRFVRADESQFETALINMAVNARDAMRGEGSLTLRLEGECPMPPIRGHAGAPGPFVAVRVSDTGGGIPDADLGRIFEPFFTTKEIGKGTGLGLSQVIGFAKQSGGDIDVASALGRGTTFSLYLPQVEAPAEVAEADRDRRRAAEPRRGLCILVVEDNLGVGRFCTQILEDLGHAPVWAKSAEEALGELGRTPDRFDVVFSDVVMPGMGGFALARQLQADRPDLPVVLTSGYSHILATDDAHGFTLVRKPYSAEQLAQVLYETAKRGGQPAAPAPQPGGADGARDP</sequence>
<keyword evidence="5 12" id="KW-0418">Kinase</keyword>
<dbReference type="eggNOG" id="COG2203">
    <property type="taxonomic scope" value="Bacteria"/>
</dbReference>
<dbReference type="PROSITE" id="PS50113">
    <property type="entry name" value="PAC"/>
    <property type="match status" value="1"/>
</dbReference>
<dbReference type="InterPro" id="IPR003661">
    <property type="entry name" value="HisK_dim/P_dom"/>
</dbReference>
<dbReference type="PRINTS" id="PR00344">
    <property type="entry name" value="BCTRLSENSOR"/>
</dbReference>
<dbReference type="InterPro" id="IPR035965">
    <property type="entry name" value="PAS-like_dom_sf"/>
</dbReference>
<reference evidence="12 13" key="1">
    <citation type="journal article" date="2014" name="PLoS ONE">
        <title>Genome Information of Methylobacterium oryzae, a Plant-Probiotic Methylotroph in the Phyllosphere.</title>
        <authorList>
            <person name="Kwak M.J."/>
            <person name="Jeong H."/>
            <person name="Madhaiyan M."/>
            <person name="Lee Y."/>
            <person name="Sa T.M."/>
            <person name="Oh T.K."/>
            <person name="Kim J.F."/>
        </authorList>
    </citation>
    <scope>NUCLEOTIDE SEQUENCE [LARGE SCALE GENOMIC DNA]</scope>
    <source>
        <strain evidence="12 13">CBMB20</strain>
    </source>
</reference>
<dbReference type="AlphaFoldDB" id="A0A089NZG5"/>
<evidence type="ECO:0000259" key="11">
    <source>
        <dbReference type="PROSITE" id="PS50113"/>
    </source>
</evidence>
<proteinExistence type="predicted"/>
<dbReference type="Gene3D" id="3.40.50.2300">
    <property type="match status" value="1"/>
</dbReference>
<evidence type="ECO:0000256" key="5">
    <source>
        <dbReference type="ARBA" id="ARBA00022777"/>
    </source>
</evidence>
<evidence type="ECO:0000256" key="1">
    <source>
        <dbReference type="ARBA" id="ARBA00000085"/>
    </source>
</evidence>
<dbReference type="EC" id="2.7.13.3" evidence="2"/>
<name>A0A089NZG5_9HYPH</name>
<dbReference type="Pfam" id="PF00072">
    <property type="entry name" value="Response_reg"/>
    <property type="match status" value="1"/>
</dbReference>
<feature type="region of interest" description="Disordered" evidence="7">
    <location>
        <begin position="926"/>
        <end position="950"/>
    </location>
</feature>
<dbReference type="eggNOG" id="COG4191">
    <property type="taxonomic scope" value="Bacteria"/>
</dbReference>
<comment type="catalytic activity">
    <reaction evidence="1">
        <text>ATP + protein L-histidine = ADP + protein N-phospho-L-histidine.</text>
        <dbReference type="EC" id="2.7.13.3"/>
    </reaction>
</comment>
<dbReference type="SMART" id="SM00065">
    <property type="entry name" value="GAF"/>
    <property type="match status" value="1"/>
</dbReference>
<dbReference type="InterPro" id="IPR036097">
    <property type="entry name" value="HisK_dim/P_sf"/>
</dbReference>
<feature type="domain" description="PAC" evidence="11">
    <location>
        <begin position="375"/>
        <end position="427"/>
    </location>
</feature>
<dbReference type="RefSeq" id="WP_043759661.1">
    <property type="nucleotide sequence ID" value="NZ_CP003811.1"/>
</dbReference>
<dbReference type="SUPFAM" id="SSF55781">
    <property type="entry name" value="GAF domain-like"/>
    <property type="match status" value="1"/>
</dbReference>
<dbReference type="PANTHER" id="PTHR43065:SF49">
    <property type="entry name" value="HISTIDINE KINASE"/>
    <property type="match status" value="1"/>
</dbReference>
<dbReference type="CDD" id="cd00130">
    <property type="entry name" value="PAS"/>
    <property type="match status" value="2"/>
</dbReference>
<dbReference type="SMART" id="SM00448">
    <property type="entry name" value="REC"/>
    <property type="match status" value="1"/>
</dbReference>
<dbReference type="NCBIfam" id="TIGR00229">
    <property type="entry name" value="sensory_box"/>
    <property type="match status" value="3"/>
</dbReference>
<evidence type="ECO:0000259" key="8">
    <source>
        <dbReference type="PROSITE" id="PS50109"/>
    </source>
</evidence>
<feature type="modified residue" description="4-aspartylphosphate" evidence="6">
    <location>
        <position position="866"/>
    </location>
</feature>
<dbReference type="Pfam" id="PF13188">
    <property type="entry name" value="PAS_8"/>
    <property type="match status" value="1"/>
</dbReference>
<feature type="domain" description="Histidine kinase" evidence="8">
    <location>
        <begin position="571"/>
        <end position="792"/>
    </location>
</feature>
<dbReference type="PROSITE" id="PS50112">
    <property type="entry name" value="PAS"/>
    <property type="match status" value="2"/>
</dbReference>
<dbReference type="SUPFAM" id="SSF52172">
    <property type="entry name" value="CheY-like"/>
    <property type="match status" value="1"/>
</dbReference>
<evidence type="ECO:0000313" key="13">
    <source>
        <dbReference type="Proteomes" id="UP000029492"/>
    </source>
</evidence>
<dbReference type="InterPro" id="IPR000700">
    <property type="entry name" value="PAS-assoc_C"/>
</dbReference>